<proteinExistence type="predicted"/>
<accession>A0A382E3X9</accession>
<dbReference type="AlphaFoldDB" id="A0A382E3X9"/>
<sequence length="87" mass="9869">MSKKRTERIIQIVENFGGKVEKIFALLGEYDLVFIAHFPNMQMAMQVSIAMSKYSGINFTTSPAVPVEMFDELISNELFLDSKSTDE</sequence>
<dbReference type="Pfam" id="PF08734">
    <property type="entry name" value="GYD"/>
    <property type="match status" value="1"/>
</dbReference>
<dbReference type="InterPro" id="IPR014845">
    <property type="entry name" value="GYD/TTHA1554"/>
</dbReference>
<gene>
    <name evidence="1" type="ORF">METZ01_LOCUS198202</name>
</gene>
<dbReference type="EMBL" id="UINC01042555">
    <property type="protein sequence ID" value="SVB45348.1"/>
    <property type="molecule type" value="Genomic_DNA"/>
</dbReference>
<protein>
    <recommendedName>
        <fullName evidence="2">GYD domain-containing protein</fullName>
    </recommendedName>
</protein>
<name>A0A382E3X9_9ZZZZ</name>
<reference evidence="1" key="1">
    <citation type="submission" date="2018-05" db="EMBL/GenBank/DDBJ databases">
        <authorList>
            <person name="Lanie J.A."/>
            <person name="Ng W.-L."/>
            <person name="Kazmierczak K.M."/>
            <person name="Andrzejewski T.M."/>
            <person name="Davidsen T.M."/>
            <person name="Wayne K.J."/>
            <person name="Tettelin H."/>
            <person name="Glass J.I."/>
            <person name="Rusch D."/>
            <person name="Podicherti R."/>
            <person name="Tsui H.-C.T."/>
            <person name="Winkler M.E."/>
        </authorList>
    </citation>
    <scope>NUCLEOTIDE SEQUENCE</scope>
</reference>
<evidence type="ECO:0008006" key="2">
    <source>
        <dbReference type="Google" id="ProtNLM"/>
    </source>
</evidence>
<organism evidence="1">
    <name type="scientific">marine metagenome</name>
    <dbReference type="NCBI Taxonomy" id="408172"/>
    <lineage>
        <taxon>unclassified sequences</taxon>
        <taxon>metagenomes</taxon>
        <taxon>ecological metagenomes</taxon>
    </lineage>
</organism>
<evidence type="ECO:0000313" key="1">
    <source>
        <dbReference type="EMBL" id="SVB45348.1"/>
    </source>
</evidence>